<dbReference type="RefSeq" id="WP_002718126.1">
    <property type="nucleotide sequence ID" value="NZ_UFSI01000001.1"/>
</dbReference>
<proteinExistence type="predicted"/>
<dbReference type="Proteomes" id="UP000254343">
    <property type="component" value="Unassembled WGS sequence"/>
</dbReference>
<evidence type="ECO:0000313" key="3">
    <source>
        <dbReference type="Proteomes" id="UP000254343"/>
    </source>
</evidence>
<evidence type="ECO:0000313" key="2">
    <source>
        <dbReference type="EMBL" id="SUU83346.1"/>
    </source>
</evidence>
<feature type="transmembrane region" description="Helical" evidence="1">
    <location>
        <begin position="57"/>
        <end position="80"/>
    </location>
</feature>
<evidence type="ECO:0000256" key="1">
    <source>
        <dbReference type="SAM" id="Phobius"/>
    </source>
</evidence>
<dbReference type="InterPro" id="IPR007436">
    <property type="entry name" value="DUF485"/>
</dbReference>
<keyword evidence="1" id="KW-1133">Transmembrane helix</keyword>
<organism evidence="2 3">
    <name type="scientific">Afipia felis</name>
    <name type="common">Cat scratch disease bacillus</name>
    <dbReference type="NCBI Taxonomy" id="1035"/>
    <lineage>
        <taxon>Bacteria</taxon>
        <taxon>Pseudomonadati</taxon>
        <taxon>Pseudomonadota</taxon>
        <taxon>Alphaproteobacteria</taxon>
        <taxon>Hyphomicrobiales</taxon>
        <taxon>Nitrobacteraceae</taxon>
        <taxon>Afipia</taxon>
    </lineage>
</organism>
<keyword evidence="1" id="KW-0812">Transmembrane</keyword>
<gene>
    <name evidence="2" type="ORF">NCTC12722_00510</name>
</gene>
<accession>A0A380W3B9</accession>
<dbReference type="OrthoDB" id="8236638at2"/>
<reference evidence="2 3" key="1">
    <citation type="submission" date="2018-06" db="EMBL/GenBank/DDBJ databases">
        <authorList>
            <consortium name="Pathogen Informatics"/>
            <person name="Doyle S."/>
        </authorList>
    </citation>
    <scope>NUCLEOTIDE SEQUENCE [LARGE SCALE GENOMIC DNA]</scope>
    <source>
        <strain evidence="2 3">NCTC12722</strain>
    </source>
</reference>
<protein>
    <submittedName>
        <fullName evidence="2">Protein of uncharacterized function, DUF485</fullName>
    </submittedName>
</protein>
<dbReference type="PANTHER" id="PTHR38441:SF1">
    <property type="entry name" value="MEMBRANE PROTEIN"/>
    <property type="match status" value="1"/>
</dbReference>
<sequence>MRDITLTGAAYASIRVLIAEKKKYLIPMTITFMVAFMGPVILAGFARETMGMRVWGAFNLGFLLIALNYLLSWVLALIYVRVANDVFDPLAAKAVSQLKAAGKHR</sequence>
<dbReference type="EMBL" id="UIGB01000001">
    <property type="protein sequence ID" value="SUU83346.1"/>
    <property type="molecule type" value="Genomic_DNA"/>
</dbReference>
<dbReference type="AlphaFoldDB" id="A0A380W3B9"/>
<keyword evidence="1" id="KW-0472">Membrane</keyword>
<dbReference type="Pfam" id="PF04341">
    <property type="entry name" value="DUF485"/>
    <property type="match status" value="1"/>
</dbReference>
<dbReference type="PANTHER" id="PTHR38441">
    <property type="entry name" value="INTEGRAL MEMBRANE PROTEIN-RELATED"/>
    <property type="match status" value="1"/>
</dbReference>
<feature type="transmembrane region" description="Helical" evidence="1">
    <location>
        <begin position="24"/>
        <end position="45"/>
    </location>
</feature>
<name>A0A380W3B9_AFIFE</name>